<evidence type="ECO:0000256" key="1">
    <source>
        <dbReference type="SAM" id="MobiDB-lite"/>
    </source>
</evidence>
<name>A0A8H3F2D8_9LECA</name>
<accession>A0A8H3F2D8</accession>
<feature type="compositionally biased region" description="Polar residues" evidence="1">
    <location>
        <begin position="198"/>
        <end position="216"/>
    </location>
</feature>
<protein>
    <submittedName>
        <fullName evidence="2">Uncharacterized protein</fullName>
    </submittedName>
</protein>
<comment type="caution">
    <text evidence="2">The sequence shown here is derived from an EMBL/GenBank/DDBJ whole genome shotgun (WGS) entry which is preliminary data.</text>
</comment>
<keyword evidence="3" id="KW-1185">Reference proteome</keyword>
<dbReference type="Proteomes" id="UP000664521">
    <property type="component" value="Unassembled WGS sequence"/>
</dbReference>
<evidence type="ECO:0000313" key="3">
    <source>
        <dbReference type="Proteomes" id="UP000664521"/>
    </source>
</evidence>
<reference evidence="2" key="1">
    <citation type="submission" date="2021-03" db="EMBL/GenBank/DDBJ databases">
        <authorList>
            <person name="Tagirdzhanova G."/>
        </authorList>
    </citation>
    <scope>NUCLEOTIDE SEQUENCE</scope>
</reference>
<feature type="compositionally biased region" description="Polar residues" evidence="1">
    <location>
        <begin position="116"/>
        <end position="126"/>
    </location>
</feature>
<evidence type="ECO:0000313" key="2">
    <source>
        <dbReference type="EMBL" id="CAF9916308.1"/>
    </source>
</evidence>
<feature type="compositionally biased region" description="Basic and acidic residues" evidence="1">
    <location>
        <begin position="127"/>
        <end position="138"/>
    </location>
</feature>
<gene>
    <name evidence="2" type="ORF">HETSPECPRED_002819</name>
</gene>
<dbReference type="AlphaFoldDB" id="A0A8H3F2D8"/>
<sequence>MSESYKGSTMKRAGDFFKRLHCPDVKKFRKNSRRRDATELEYLPEFPYGRIKIQNTEQPPGSSMAMQTSPYLESSKAMLTTPSPESSTAKQTSPYPESPDKVGCPELAESYLRELSGQSSIASKSESPTKQEVEDSNSKHVSASSPSTGRERAKTSSGSSVNSQRKSRSELRLSTPGRPFENGAAVWNYEQTGVSNTRMSKSITAHSSQPGSSLVESSGKAPLQSNSRSLIAAGPDQSDDGVVSPLSPTFLRSGGQPKQGLASTMTPLAPFGRDNVQELPSDSPYLSRQDSQKGIWQHGNKNASEQLRTVVSRSPLSTSQVTTNTAIEDIEGRIADLPGQQTREAHFSSTRAQVHRLLRVFKDQWKGYSEICSEVSGLLAGRDTSSLLNHGLEVLGQYFSGNSPTTFGGVFALVIFADACARTCHHQQPSLARSSFYQNALRWGEKIIDRQDRRRFVQATQLLWEALREDPNDYVIHTSDLQNSLESGAVIGSCVRFLDGMV</sequence>
<feature type="region of interest" description="Disordered" evidence="1">
    <location>
        <begin position="51"/>
        <end position="186"/>
    </location>
</feature>
<feature type="compositionally biased region" description="Polar residues" evidence="1">
    <location>
        <begin position="53"/>
        <end position="95"/>
    </location>
</feature>
<feature type="compositionally biased region" description="Polar residues" evidence="1">
    <location>
        <begin position="155"/>
        <end position="164"/>
    </location>
</feature>
<feature type="compositionally biased region" description="Polar residues" evidence="1">
    <location>
        <begin position="139"/>
        <end position="148"/>
    </location>
</feature>
<dbReference type="EMBL" id="CAJPDS010000017">
    <property type="protein sequence ID" value="CAF9916308.1"/>
    <property type="molecule type" value="Genomic_DNA"/>
</dbReference>
<feature type="region of interest" description="Disordered" evidence="1">
    <location>
        <begin position="198"/>
        <end position="224"/>
    </location>
</feature>
<proteinExistence type="predicted"/>
<organism evidence="2 3">
    <name type="scientific">Heterodermia speciosa</name>
    <dbReference type="NCBI Taxonomy" id="116794"/>
    <lineage>
        <taxon>Eukaryota</taxon>
        <taxon>Fungi</taxon>
        <taxon>Dikarya</taxon>
        <taxon>Ascomycota</taxon>
        <taxon>Pezizomycotina</taxon>
        <taxon>Lecanoromycetes</taxon>
        <taxon>OSLEUM clade</taxon>
        <taxon>Lecanoromycetidae</taxon>
        <taxon>Caliciales</taxon>
        <taxon>Physciaceae</taxon>
        <taxon>Heterodermia</taxon>
    </lineage>
</organism>